<evidence type="ECO:0000256" key="6">
    <source>
        <dbReference type="RuleBase" id="RU365089"/>
    </source>
</evidence>
<keyword evidence="8" id="KW-1185">Reference proteome</keyword>
<proteinExistence type="inferred from homology"/>
<reference evidence="7 8" key="1">
    <citation type="submission" date="2015-08" db="EMBL/GenBank/DDBJ databases">
        <title>Draft Genome Sequence of Rathayibacter sp. Strain VKM Ac-2596 Isolated from Leaf Gall Induced by Plant-Parasitic Nematodes.</title>
        <authorList>
            <person name="Vasilenko O.V."/>
            <person name="Starodumova I.P."/>
            <person name="Tarlachkov S.V."/>
            <person name="Dorofeeva L.V."/>
            <person name="Evtushenko L.I."/>
        </authorList>
    </citation>
    <scope>NUCLEOTIDE SEQUENCE [LARGE SCALE GENOMIC DNA]</scope>
    <source>
        <strain evidence="7 8">VKM Ac-2596</strain>
    </source>
</reference>
<comment type="function">
    <text evidence="1 6">Required for the transposition of the insertion element.</text>
</comment>
<dbReference type="EMBL" id="LIIN01000013">
    <property type="protein sequence ID" value="KZX22170.1"/>
    <property type="molecule type" value="Genomic_DNA"/>
</dbReference>
<dbReference type="Pfam" id="PF00872">
    <property type="entry name" value="Transposase_mut"/>
    <property type="match status" value="1"/>
</dbReference>
<dbReference type="GO" id="GO:0006313">
    <property type="term" value="P:DNA transposition"/>
    <property type="evidence" value="ECO:0007669"/>
    <property type="project" value="UniProtKB-UniRule"/>
</dbReference>
<protein>
    <recommendedName>
        <fullName evidence="6">Mutator family transposase</fullName>
    </recommendedName>
</protein>
<dbReference type="InterPro" id="IPR001207">
    <property type="entry name" value="Transposase_mutator"/>
</dbReference>
<dbReference type="GO" id="GO:0004803">
    <property type="term" value="F:transposase activity"/>
    <property type="evidence" value="ECO:0007669"/>
    <property type="project" value="UniProtKB-UniRule"/>
</dbReference>
<evidence type="ECO:0000313" key="8">
    <source>
        <dbReference type="Proteomes" id="UP000076717"/>
    </source>
</evidence>
<keyword evidence="3 6" id="KW-0815">Transposition</keyword>
<gene>
    <name evidence="7" type="ORF">ACH61_00656</name>
</gene>
<keyword evidence="6" id="KW-0814">Transposable element</keyword>
<comment type="caution">
    <text evidence="7">The sequence shown here is derived from an EMBL/GenBank/DDBJ whole genome shotgun (WGS) entry which is preliminary data.</text>
</comment>
<dbReference type="PANTHER" id="PTHR33217">
    <property type="entry name" value="TRANSPOSASE FOR INSERTION SEQUENCE ELEMENT IS1081"/>
    <property type="match status" value="1"/>
</dbReference>
<dbReference type="Proteomes" id="UP000076717">
    <property type="component" value="Unassembled WGS sequence"/>
</dbReference>
<accession>A0A162G063</accession>
<evidence type="ECO:0000256" key="3">
    <source>
        <dbReference type="ARBA" id="ARBA00022578"/>
    </source>
</evidence>
<keyword evidence="5 6" id="KW-0233">DNA recombination</keyword>
<evidence type="ECO:0000256" key="2">
    <source>
        <dbReference type="ARBA" id="ARBA00010961"/>
    </source>
</evidence>
<dbReference type="PANTHER" id="PTHR33217:SF8">
    <property type="entry name" value="MUTATOR FAMILY TRANSPOSASE"/>
    <property type="match status" value="1"/>
</dbReference>
<sequence>MKAWIPVCTAPSEQAAKDRFVEFAAEGGARYPAIVTLWESAWAQFMPFLEDDVETRRVICTTNAIESSNTRYRRATRARDHLPNEAAALKCLHLITRSPDPTGGTAGWITRWKPALNAFAITLTGRSERPPTRNRQPPHRLPHDPGIPGVLVSGPRTVGTSAPVRLRVDELMETAGSRFTSERVHTLAPFLLFQR</sequence>
<comment type="similarity">
    <text evidence="2 6">Belongs to the transposase mutator family.</text>
</comment>
<evidence type="ECO:0000313" key="7">
    <source>
        <dbReference type="EMBL" id="KZX22170.1"/>
    </source>
</evidence>
<evidence type="ECO:0000256" key="5">
    <source>
        <dbReference type="ARBA" id="ARBA00023172"/>
    </source>
</evidence>
<dbReference type="AlphaFoldDB" id="A0A162G063"/>
<dbReference type="GO" id="GO:0003677">
    <property type="term" value="F:DNA binding"/>
    <property type="evidence" value="ECO:0007669"/>
    <property type="project" value="UniProtKB-UniRule"/>
</dbReference>
<evidence type="ECO:0000256" key="4">
    <source>
        <dbReference type="ARBA" id="ARBA00023125"/>
    </source>
</evidence>
<evidence type="ECO:0000256" key="1">
    <source>
        <dbReference type="ARBA" id="ARBA00002190"/>
    </source>
</evidence>
<name>A0A162G063_9MICO</name>
<keyword evidence="4 6" id="KW-0238">DNA-binding</keyword>
<organism evidence="7 8">
    <name type="scientific">Rathayibacter tanaceti</name>
    <dbReference type="NCBI Taxonomy" id="1671680"/>
    <lineage>
        <taxon>Bacteria</taxon>
        <taxon>Bacillati</taxon>
        <taxon>Actinomycetota</taxon>
        <taxon>Actinomycetes</taxon>
        <taxon>Micrococcales</taxon>
        <taxon>Microbacteriaceae</taxon>
        <taxon>Rathayibacter</taxon>
    </lineage>
</organism>